<name>I0L323_9ACTN</name>
<reference evidence="3" key="1">
    <citation type="journal article" date="2012" name="J. Bacteriol.">
        <title>Genome Sequence of Micromonospora lupini Lupac 08, Isolated from Root Nodules of Lupinus angustifolius.</title>
        <authorList>
            <person name="Alonso-Vega P."/>
            <person name="Normand P."/>
            <person name="Bacigalupe R."/>
            <person name="Pujic P."/>
            <person name="Lajus A."/>
            <person name="Vallenet D."/>
            <person name="Carro L."/>
            <person name="Coll P."/>
            <person name="Trujillo M.E."/>
        </authorList>
    </citation>
    <scope>NUCLEOTIDE SEQUENCE [LARGE SCALE GENOMIC DNA]</scope>
    <source>
        <strain evidence="3">Lupac 08</strain>
    </source>
</reference>
<gene>
    <name evidence="2" type="ORF">MILUP08_43125</name>
</gene>
<dbReference type="EMBL" id="CAIE01000025">
    <property type="protein sequence ID" value="CCH18220.1"/>
    <property type="molecule type" value="Genomic_DNA"/>
</dbReference>
<feature type="region of interest" description="Disordered" evidence="1">
    <location>
        <begin position="54"/>
        <end position="78"/>
    </location>
</feature>
<accession>I0L323</accession>
<proteinExistence type="predicted"/>
<dbReference type="STRING" id="1150864.MILUP08_43125"/>
<keyword evidence="3" id="KW-1185">Reference proteome</keyword>
<comment type="caution">
    <text evidence="2">The sequence shown here is derived from an EMBL/GenBank/DDBJ whole genome shotgun (WGS) entry which is preliminary data.</text>
</comment>
<dbReference type="AlphaFoldDB" id="I0L323"/>
<sequence>MQFGGDRALWLRVTSVCDKPTYHGWVWLTGYSIDLATGRALTRREVFVEIAGLQNQRPRTDSAPPCDKAESTTRRRGV</sequence>
<evidence type="ECO:0000256" key="1">
    <source>
        <dbReference type="SAM" id="MobiDB-lite"/>
    </source>
</evidence>
<evidence type="ECO:0000313" key="2">
    <source>
        <dbReference type="EMBL" id="CCH18220.1"/>
    </source>
</evidence>
<protein>
    <submittedName>
        <fullName evidence="2">Uncharacterized protein</fullName>
    </submittedName>
</protein>
<evidence type="ECO:0000313" key="3">
    <source>
        <dbReference type="Proteomes" id="UP000003448"/>
    </source>
</evidence>
<dbReference type="Proteomes" id="UP000003448">
    <property type="component" value="Unassembled WGS sequence"/>
</dbReference>
<feature type="compositionally biased region" description="Basic and acidic residues" evidence="1">
    <location>
        <begin position="67"/>
        <end position="78"/>
    </location>
</feature>
<organism evidence="2 3">
    <name type="scientific">Micromonospora lupini str. Lupac 08</name>
    <dbReference type="NCBI Taxonomy" id="1150864"/>
    <lineage>
        <taxon>Bacteria</taxon>
        <taxon>Bacillati</taxon>
        <taxon>Actinomycetota</taxon>
        <taxon>Actinomycetes</taxon>
        <taxon>Micromonosporales</taxon>
        <taxon>Micromonosporaceae</taxon>
        <taxon>Micromonospora</taxon>
    </lineage>
</organism>